<feature type="region of interest" description="Disordered" evidence="6">
    <location>
        <begin position="112"/>
        <end position="131"/>
    </location>
</feature>
<evidence type="ECO:0000256" key="4">
    <source>
        <dbReference type="ARBA" id="ARBA00022679"/>
    </source>
</evidence>
<dbReference type="RefSeq" id="XP_007721412.1">
    <property type="nucleotide sequence ID" value="XM_007723222.1"/>
</dbReference>
<keyword evidence="8" id="KW-1185">Reference proteome</keyword>
<evidence type="ECO:0000256" key="1">
    <source>
        <dbReference type="ARBA" id="ARBA00010086"/>
    </source>
</evidence>
<comment type="similarity">
    <text evidence="1">Belongs to the carnosine N-methyltransferase family.</text>
</comment>
<dbReference type="InterPro" id="IPR029063">
    <property type="entry name" value="SAM-dependent_MTases_sf"/>
</dbReference>
<comment type="caution">
    <text evidence="7">The sequence shown here is derived from an EMBL/GenBank/DDBJ whole genome shotgun (WGS) entry which is preliminary data.</text>
</comment>
<evidence type="ECO:0000313" key="7">
    <source>
        <dbReference type="EMBL" id="EXJ93918.1"/>
    </source>
</evidence>
<feature type="compositionally biased region" description="Basic and acidic residues" evidence="6">
    <location>
        <begin position="407"/>
        <end position="418"/>
    </location>
</feature>
<dbReference type="Proteomes" id="UP000019484">
    <property type="component" value="Unassembled WGS sequence"/>
</dbReference>
<dbReference type="SUPFAM" id="SSF53335">
    <property type="entry name" value="S-adenosyl-L-methionine-dependent methyltransferases"/>
    <property type="match status" value="1"/>
</dbReference>
<evidence type="ECO:0000256" key="6">
    <source>
        <dbReference type="SAM" id="MobiDB-lite"/>
    </source>
</evidence>
<dbReference type="Gene3D" id="3.40.50.150">
    <property type="entry name" value="Vaccinia Virus protein VP39"/>
    <property type="match status" value="1"/>
</dbReference>
<dbReference type="GO" id="GO:0032259">
    <property type="term" value="P:methylation"/>
    <property type="evidence" value="ECO:0007669"/>
    <property type="project" value="UniProtKB-KW"/>
</dbReference>
<gene>
    <name evidence="7" type="ORF">A1O1_02311</name>
</gene>
<protein>
    <recommendedName>
        <fullName evidence="2">carnosine N-methyltransferase</fullName>
        <ecNumber evidence="2">2.1.1.22</ecNumber>
    </recommendedName>
</protein>
<name>W9YN14_9EURO</name>
<evidence type="ECO:0000256" key="3">
    <source>
        <dbReference type="ARBA" id="ARBA00022603"/>
    </source>
</evidence>
<proteinExistence type="inferred from homology"/>
<evidence type="ECO:0000256" key="2">
    <source>
        <dbReference type="ARBA" id="ARBA00012003"/>
    </source>
</evidence>
<evidence type="ECO:0000313" key="8">
    <source>
        <dbReference type="Proteomes" id="UP000019484"/>
    </source>
</evidence>
<keyword evidence="3" id="KW-0489">Methyltransferase</keyword>
<sequence>MAEKEASPAESSSPHRNPLFEDGGPLSDPLERRTIFAALDSFHQYRKNTHYNTTHRRRQNLYALPSAQWQMLAAPPISILDTLNAVDDAIDCNGDLADAIFQLGLTSFGLSEEQEESSASSSPPSKEDRRREWEWDWRGKAKANDLSKAHSTIRQFYRDWSAEGYALEVKPLLDTILSDLKRYLRDDAEAPSLLLPGAGLGRILFELCLRGYNATGNEISYHQLLASNFILNATQYADQYPISPFAHTFTNVVSRTNQLRRLTVPDVHPASALSAKLEAGEPVGEMNMTAGDFVLSYSTPDCKETFDGVVSVFFIDTAPNLIRYVETVRNCLRRGGVWVNIGPLLWHFDDRVSGGGGDEEDDGDNDNDHRNDASQSGQKAVDGHNRIHNPTAPHDHGSQTHSPSHNQDQHQHHDDTHNHSHSHTHSHTTTMTTEDKGIAEPGSFELTDEEVIHLVSQLGFEILHHEILHDSNGNGNGSNNDSRSVAQPSFGTGLGYMQDPTSLLQNRYRCSHWVARKL</sequence>
<evidence type="ECO:0000256" key="5">
    <source>
        <dbReference type="ARBA" id="ARBA00022691"/>
    </source>
</evidence>
<dbReference type="GO" id="GO:0030735">
    <property type="term" value="F:carnosine N-methyltransferase activity"/>
    <property type="evidence" value="ECO:0007669"/>
    <property type="project" value="UniProtKB-EC"/>
</dbReference>
<dbReference type="EC" id="2.1.1.22" evidence="2"/>
<dbReference type="PANTHER" id="PTHR12303">
    <property type="entry name" value="CARNOSINE N-METHYLTRANSFERASE"/>
    <property type="match status" value="1"/>
</dbReference>
<organism evidence="7 8">
    <name type="scientific">Capronia coronata CBS 617.96</name>
    <dbReference type="NCBI Taxonomy" id="1182541"/>
    <lineage>
        <taxon>Eukaryota</taxon>
        <taxon>Fungi</taxon>
        <taxon>Dikarya</taxon>
        <taxon>Ascomycota</taxon>
        <taxon>Pezizomycotina</taxon>
        <taxon>Eurotiomycetes</taxon>
        <taxon>Chaetothyriomycetidae</taxon>
        <taxon>Chaetothyriales</taxon>
        <taxon>Herpotrichiellaceae</taxon>
        <taxon>Capronia</taxon>
    </lineage>
</organism>
<dbReference type="InterPro" id="IPR012901">
    <property type="entry name" value="CARME"/>
</dbReference>
<dbReference type="HOGENOM" id="CLU_030612_1_2_1"/>
<accession>W9YN14</accession>
<dbReference type="GeneID" id="19157211"/>
<dbReference type="EMBL" id="AMWN01000002">
    <property type="protein sequence ID" value="EXJ93918.1"/>
    <property type="molecule type" value="Genomic_DNA"/>
</dbReference>
<keyword evidence="5" id="KW-0949">S-adenosyl-L-methionine</keyword>
<dbReference type="STRING" id="1182541.W9YN14"/>
<dbReference type="SMART" id="SM01296">
    <property type="entry name" value="N2227"/>
    <property type="match status" value="1"/>
</dbReference>
<dbReference type="OrthoDB" id="978at2759"/>
<feature type="region of interest" description="Disordered" evidence="6">
    <location>
        <begin position="355"/>
        <end position="435"/>
    </location>
</feature>
<dbReference type="eggNOG" id="KOG2798">
    <property type="taxonomic scope" value="Eukaryota"/>
</dbReference>
<dbReference type="PANTHER" id="PTHR12303:SF6">
    <property type="entry name" value="CARNOSINE N-METHYLTRANSFERASE"/>
    <property type="match status" value="1"/>
</dbReference>
<reference evidence="7 8" key="1">
    <citation type="submission" date="2013-03" db="EMBL/GenBank/DDBJ databases">
        <title>The Genome Sequence of Capronia coronata CBS 617.96.</title>
        <authorList>
            <consortium name="The Broad Institute Genomics Platform"/>
            <person name="Cuomo C."/>
            <person name="de Hoog S."/>
            <person name="Gorbushina A."/>
            <person name="Walker B."/>
            <person name="Young S.K."/>
            <person name="Zeng Q."/>
            <person name="Gargeya S."/>
            <person name="Fitzgerald M."/>
            <person name="Haas B."/>
            <person name="Abouelleil A."/>
            <person name="Allen A.W."/>
            <person name="Alvarado L."/>
            <person name="Arachchi H.M."/>
            <person name="Berlin A.M."/>
            <person name="Chapman S.B."/>
            <person name="Gainer-Dewar J."/>
            <person name="Goldberg J."/>
            <person name="Griggs A."/>
            <person name="Gujja S."/>
            <person name="Hansen M."/>
            <person name="Howarth C."/>
            <person name="Imamovic A."/>
            <person name="Ireland A."/>
            <person name="Larimer J."/>
            <person name="McCowan C."/>
            <person name="Murphy C."/>
            <person name="Pearson M."/>
            <person name="Poon T.W."/>
            <person name="Priest M."/>
            <person name="Roberts A."/>
            <person name="Saif S."/>
            <person name="Shea T."/>
            <person name="Sisk P."/>
            <person name="Sykes S."/>
            <person name="Wortman J."/>
            <person name="Nusbaum C."/>
            <person name="Birren B."/>
        </authorList>
    </citation>
    <scope>NUCLEOTIDE SEQUENCE [LARGE SCALE GENOMIC DNA]</scope>
    <source>
        <strain evidence="7 8">CBS 617.96</strain>
    </source>
</reference>
<dbReference type="AlphaFoldDB" id="W9YN14"/>
<dbReference type="Pfam" id="PF07942">
    <property type="entry name" value="CARME"/>
    <property type="match status" value="1"/>
</dbReference>
<keyword evidence="4" id="KW-0808">Transferase</keyword>
<feature type="region of interest" description="Disordered" evidence="6">
    <location>
        <begin position="1"/>
        <end position="28"/>
    </location>
</feature>